<evidence type="ECO:0000313" key="9">
    <source>
        <dbReference type="Proteomes" id="UP001500016"/>
    </source>
</evidence>
<protein>
    <submittedName>
        <fullName evidence="8">Response regulator transcription factor</fullName>
    </submittedName>
</protein>
<keyword evidence="9" id="KW-1185">Reference proteome</keyword>
<feature type="domain" description="HTH luxR-type" evidence="6">
    <location>
        <begin position="162"/>
        <end position="227"/>
    </location>
</feature>
<evidence type="ECO:0000256" key="4">
    <source>
        <dbReference type="ARBA" id="ARBA00023163"/>
    </source>
</evidence>
<reference evidence="8 9" key="1">
    <citation type="journal article" date="2019" name="Int. J. Syst. Evol. Microbiol.">
        <title>The Global Catalogue of Microorganisms (GCM) 10K type strain sequencing project: providing services to taxonomists for standard genome sequencing and annotation.</title>
        <authorList>
            <consortium name="The Broad Institute Genomics Platform"/>
            <consortium name="The Broad Institute Genome Sequencing Center for Infectious Disease"/>
            <person name="Wu L."/>
            <person name="Ma J."/>
        </authorList>
    </citation>
    <scope>NUCLEOTIDE SEQUENCE [LARGE SCALE GENOMIC DNA]</scope>
    <source>
        <strain evidence="8 9">JCM 15478</strain>
    </source>
</reference>
<keyword evidence="1 5" id="KW-0597">Phosphoprotein</keyword>
<dbReference type="PRINTS" id="PR00038">
    <property type="entry name" value="HTHLUXR"/>
</dbReference>
<proteinExistence type="predicted"/>
<keyword evidence="3" id="KW-0238">DNA-binding</keyword>
<evidence type="ECO:0000313" key="8">
    <source>
        <dbReference type="EMBL" id="GAA2088479.1"/>
    </source>
</evidence>
<dbReference type="Proteomes" id="UP001500016">
    <property type="component" value="Unassembled WGS sequence"/>
</dbReference>
<dbReference type="EMBL" id="BAAAPE010000013">
    <property type="protein sequence ID" value="GAA2088479.1"/>
    <property type="molecule type" value="Genomic_DNA"/>
</dbReference>
<dbReference type="Pfam" id="PF00072">
    <property type="entry name" value="Response_reg"/>
    <property type="match status" value="1"/>
</dbReference>
<keyword evidence="4" id="KW-0804">Transcription</keyword>
<evidence type="ECO:0000256" key="5">
    <source>
        <dbReference type="PROSITE-ProRule" id="PRU00169"/>
    </source>
</evidence>
<dbReference type="PROSITE" id="PS00622">
    <property type="entry name" value="HTH_LUXR_1"/>
    <property type="match status" value="1"/>
</dbReference>
<organism evidence="8 9">
    <name type="scientific">Streptomyces albiaxialis</name>
    <dbReference type="NCBI Taxonomy" id="329523"/>
    <lineage>
        <taxon>Bacteria</taxon>
        <taxon>Bacillati</taxon>
        <taxon>Actinomycetota</taxon>
        <taxon>Actinomycetes</taxon>
        <taxon>Kitasatosporales</taxon>
        <taxon>Streptomycetaceae</taxon>
        <taxon>Streptomyces</taxon>
    </lineage>
</organism>
<dbReference type="InterPro" id="IPR001789">
    <property type="entry name" value="Sig_transdc_resp-reg_receiver"/>
</dbReference>
<dbReference type="InterPro" id="IPR058245">
    <property type="entry name" value="NreC/VraR/RcsB-like_REC"/>
</dbReference>
<evidence type="ECO:0000256" key="1">
    <source>
        <dbReference type="ARBA" id="ARBA00022553"/>
    </source>
</evidence>
<dbReference type="PROSITE" id="PS50043">
    <property type="entry name" value="HTH_LUXR_2"/>
    <property type="match status" value="1"/>
</dbReference>
<dbReference type="PANTHER" id="PTHR43214:SF24">
    <property type="entry name" value="TRANSCRIPTIONAL REGULATORY PROTEIN NARL-RELATED"/>
    <property type="match status" value="1"/>
</dbReference>
<dbReference type="InterPro" id="IPR039420">
    <property type="entry name" value="WalR-like"/>
</dbReference>
<dbReference type="PROSITE" id="PS50110">
    <property type="entry name" value="RESPONSE_REGULATORY"/>
    <property type="match status" value="1"/>
</dbReference>
<dbReference type="InterPro" id="IPR011006">
    <property type="entry name" value="CheY-like_superfamily"/>
</dbReference>
<evidence type="ECO:0000256" key="2">
    <source>
        <dbReference type="ARBA" id="ARBA00023015"/>
    </source>
</evidence>
<accession>A0ABN2WBG2</accession>
<dbReference type="SMART" id="SM00421">
    <property type="entry name" value="HTH_LUXR"/>
    <property type="match status" value="1"/>
</dbReference>
<dbReference type="SMART" id="SM00448">
    <property type="entry name" value="REC"/>
    <property type="match status" value="1"/>
</dbReference>
<dbReference type="SUPFAM" id="SSF52172">
    <property type="entry name" value="CheY-like"/>
    <property type="match status" value="1"/>
</dbReference>
<dbReference type="RefSeq" id="WP_344531722.1">
    <property type="nucleotide sequence ID" value="NZ_BAAAPE010000013.1"/>
</dbReference>
<gene>
    <name evidence="8" type="ORF">GCM10009801_52170</name>
</gene>
<evidence type="ECO:0000256" key="3">
    <source>
        <dbReference type="ARBA" id="ARBA00023125"/>
    </source>
</evidence>
<feature type="modified residue" description="4-aspartylphosphate" evidence="5">
    <location>
        <position position="71"/>
    </location>
</feature>
<keyword evidence="2" id="KW-0805">Transcription regulation</keyword>
<dbReference type="CDD" id="cd17535">
    <property type="entry name" value="REC_NarL-like"/>
    <property type="match status" value="1"/>
</dbReference>
<dbReference type="CDD" id="cd06170">
    <property type="entry name" value="LuxR_C_like"/>
    <property type="match status" value="1"/>
</dbReference>
<feature type="domain" description="Response regulatory" evidence="7">
    <location>
        <begin position="20"/>
        <end position="134"/>
    </location>
</feature>
<dbReference type="PANTHER" id="PTHR43214">
    <property type="entry name" value="TWO-COMPONENT RESPONSE REGULATOR"/>
    <property type="match status" value="1"/>
</dbReference>
<dbReference type="InterPro" id="IPR000792">
    <property type="entry name" value="Tscrpt_reg_LuxR_C"/>
</dbReference>
<dbReference type="Gene3D" id="3.40.50.2300">
    <property type="match status" value="1"/>
</dbReference>
<comment type="caution">
    <text evidence="8">The sequence shown here is derived from an EMBL/GenBank/DDBJ whole genome shotgun (WGS) entry which is preliminary data.</text>
</comment>
<name>A0ABN2WBG2_9ACTN</name>
<evidence type="ECO:0000259" key="7">
    <source>
        <dbReference type="PROSITE" id="PS50110"/>
    </source>
</evidence>
<evidence type="ECO:0000259" key="6">
    <source>
        <dbReference type="PROSITE" id="PS50043"/>
    </source>
</evidence>
<sequence length="238" mass="25413">MTDTTSATPAEAGGTEGTIRVLIADDQALLRGSFRVLIEAEPGLTVVGEAGTGAAAVEQVRRHRPDVVLMDIRMPEMDGIEATRALRGTGVRVVMLTMFGLDEYVFAALRAGASGFLLKDIPPAELLHAIRVVAAGESLLSPSVTSRLIAEFCTQPEQAPRVPATLTSLSRREREILLLVARGLTNADIAQKLRVSPATVKSHISHLFNKLDVRDRVQLVILGYECGLIRPGVGSGTV</sequence>
<dbReference type="Pfam" id="PF00196">
    <property type="entry name" value="GerE"/>
    <property type="match status" value="1"/>
</dbReference>